<organism evidence="4 5">
    <name type="scientific">Chthoniobacter flavus Ellin428</name>
    <dbReference type="NCBI Taxonomy" id="497964"/>
    <lineage>
        <taxon>Bacteria</taxon>
        <taxon>Pseudomonadati</taxon>
        <taxon>Verrucomicrobiota</taxon>
        <taxon>Spartobacteria</taxon>
        <taxon>Chthoniobacterales</taxon>
        <taxon>Chthoniobacteraceae</taxon>
        <taxon>Chthoniobacter</taxon>
    </lineage>
</organism>
<sequence>MNSTEASIALNMVPGVGPVRLRRLLEVFETPEQVLLAREGQLRAVDGIGAEVAAGIAHWEEKVDLTAELARIQEFGARVITQQSPEYPRMLQEISNPPIVLYIWGELTERDQQAIGVVGSRKTSHYGLECAKKLSYQLAYAGLTVVSGLARGIDTAAHQGALAAQGRTVAVIGSGLMDLYPPENQALAEKITSSGAVVSEFPMTFPPSTQTFPYRNRIVAGWGSGTLVVEAGLKSGALITATQALEHGRSVYAVPGQIDRPTSAGSNRLIQQGAKLVTGAADILDDLRILAPEPRKMSTPVSAIPLSTEEQSILASVDNAETPIDLIVTKSGLPMPKVASTLLALEMKRLVKQLPGQQFVKL</sequence>
<dbReference type="Pfam" id="PF14520">
    <property type="entry name" value="HHH_5"/>
    <property type="match status" value="1"/>
</dbReference>
<dbReference type="EMBL" id="ABVL01000024">
    <property type="protein sequence ID" value="EDY17102.1"/>
    <property type="molecule type" value="Genomic_DNA"/>
</dbReference>
<dbReference type="SUPFAM" id="SSF102405">
    <property type="entry name" value="MCP/YpsA-like"/>
    <property type="match status" value="1"/>
</dbReference>
<evidence type="ECO:0000259" key="3">
    <source>
        <dbReference type="Pfam" id="PF17782"/>
    </source>
</evidence>
<dbReference type="FunCoup" id="B4D957">
    <property type="interactions" value="322"/>
</dbReference>
<dbReference type="Gene3D" id="1.10.10.10">
    <property type="entry name" value="Winged helix-like DNA-binding domain superfamily/Winged helix DNA-binding domain"/>
    <property type="match status" value="1"/>
</dbReference>
<name>B4D957_9BACT</name>
<dbReference type="SUPFAM" id="SSF47781">
    <property type="entry name" value="RuvA domain 2-like"/>
    <property type="match status" value="1"/>
</dbReference>
<dbReference type="Pfam" id="PF17782">
    <property type="entry name" value="WHD_DprA"/>
    <property type="match status" value="1"/>
</dbReference>
<dbReference type="RefSeq" id="WP_006982768.1">
    <property type="nucleotide sequence ID" value="NZ_ABVL01000024.1"/>
</dbReference>
<dbReference type="AlphaFoldDB" id="B4D957"/>
<comment type="caution">
    <text evidence="4">The sequence shown here is derived from an EMBL/GenBank/DDBJ whole genome shotgun (WGS) entry which is preliminary data.</text>
</comment>
<dbReference type="InParanoid" id="B4D957"/>
<dbReference type="InterPro" id="IPR057666">
    <property type="entry name" value="DrpA_SLOG"/>
</dbReference>
<dbReference type="NCBIfam" id="TIGR00732">
    <property type="entry name" value="dprA"/>
    <property type="match status" value="1"/>
</dbReference>
<evidence type="ECO:0000313" key="5">
    <source>
        <dbReference type="Proteomes" id="UP000005824"/>
    </source>
</evidence>
<feature type="domain" description="Smf/DprA SLOG" evidence="2">
    <location>
        <begin position="79"/>
        <end position="287"/>
    </location>
</feature>
<keyword evidence="5" id="KW-1185">Reference proteome</keyword>
<evidence type="ECO:0000259" key="2">
    <source>
        <dbReference type="Pfam" id="PF02481"/>
    </source>
</evidence>
<dbReference type="Pfam" id="PF02481">
    <property type="entry name" value="DNA_processg_A"/>
    <property type="match status" value="1"/>
</dbReference>
<dbReference type="Gene3D" id="3.40.50.450">
    <property type="match status" value="1"/>
</dbReference>
<reference evidence="4 5" key="1">
    <citation type="journal article" date="2011" name="J. Bacteriol.">
        <title>Genome sequence of Chthoniobacter flavus Ellin428, an aerobic heterotrophic soil bacterium.</title>
        <authorList>
            <person name="Kant R."/>
            <person name="van Passel M.W."/>
            <person name="Palva A."/>
            <person name="Lucas S."/>
            <person name="Lapidus A."/>
            <person name="Glavina Del Rio T."/>
            <person name="Dalin E."/>
            <person name="Tice H."/>
            <person name="Bruce D."/>
            <person name="Goodwin L."/>
            <person name="Pitluck S."/>
            <person name="Larimer F.W."/>
            <person name="Land M.L."/>
            <person name="Hauser L."/>
            <person name="Sangwan P."/>
            <person name="de Vos W.M."/>
            <person name="Janssen P.H."/>
            <person name="Smidt H."/>
        </authorList>
    </citation>
    <scope>NUCLEOTIDE SEQUENCE [LARGE SCALE GENOMIC DNA]</scope>
    <source>
        <strain evidence="4 5">Ellin428</strain>
    </source>
</reference>
<dbReference type="STRING" id="497964.CfE428DRAFT_5447"/>
<feature type="domain" description="DprA winged helix" evidence="3">
    <location>
        <begin position="299"/>
        <end position="357"/>
    </location>
</feature>
<accession>B4D957</accession>
<dbReference type="InterPro" id="IPR010994">
    <property type="entry name" value="RuvA_2-like"/>
</dbReference>
<dbReference type="GO" id="GO:0009294">
    <property type="term" value="P:DNA-mediated transformation"/>
    <property type="evidence" value="ECO:0007669"/>
    <property type="project" value="InterPro"/>
</dbReference>
<dbReference type="InterPro" id="IPR041614">
    <property type="entry name" value="DprA_WH"/>
</dbReference>
<dbReference type="PANTHER" id="PTHR43022:SF1">
    <property type="entry name" value="PROTEIN SMF"/>
    <property type="match status" value="1"/>
</dbReference>
<evidence type="ECO:0000313" key="4">
    <source>
        <dbReference type="EMBL" id="EDY17102.1"/>
    </source>
</evidence>
<dbReference type="InterPro" id="IPR003488">
    <property type="entry name" value="DprA"/>
</dbReference>
<proteinExistence type="inferred from homology"/>
<evidence type="ECO:0000256" key="1">
    <source>
        <dbReference type="ARBA" id="ARBA00006525"/>
    </source>
</evidence>
<dbReference type="PANTHER" id="PTHR43022">
    <property type="entry name" value="PROTEIN SMF"/>
    <property type="match status" value="1"/>
</dbReference>
<dbReference type="InterPro" id="IPR036388">
    <property type="entry name" value="WH-like_DNA-bd_sf"/>
</dbReference>
<protein>
    <submittedName>
        <fullName evidence="4">DNA protecting protein DprA</fullName>
    </submittedName>
</protein>
<gene>
    <name evidence="4" type="ORF">CfE428DRAFT_5447</name>
</gene>
<comment type="similarity">
    <text evidence="1">Belongs to the DprA/Smf family.</text>
</comment>
<dbReference type="Proteomes" id="UP000005824">
    <property type="component" value="Unassembled WGS sequence"/>
</dbReference>
<dbReference type="eggNOG" id="COG0758">
    <property type="taxonomic scope" value="Bacteria"/>
</dbReference>